<dbReference type="Pfam" id="PF00563">
    <property type="entry name" value="EAL"/>
    <property type="match status" value="1"/>
</dbReference>
<dbReference type="InterPro" id="IPR001633">
    <property type="entry name" value="EAL_dom"/>
</dbReference>
<accession>A0A2T2WFF1</accession>
<dbReference type="CDD" id="cd01948">
    <property type="entry name" value="EAL"/>
    <property type="match status" value="1"/>
</dbReference>
<comment type="caution">
    <text evidence="2">The sequence shown here is derived from an EMBL/GenBank/DDBJ whole genome shotgun (WGS) entry which is preliminary data.</text>
</comment>
<dbReference type="SUPFAM" id="SSF141868">
    <property type="entry name" value="EAL domain-like"/>
    <property type="match status" value="1"/>
</dbReference>
<dbReference type="PANTHER" id="PTHR33121">
    <property type="entry name" value="CYCLIC DI-GMP PHOSPHODIESTERASE PDEF"/>
    <property type="match status" value="1"/>
</dbReference>
<dbReference type="EMBL" id="PXYV01000046">
    <property type="protein sequence ID" value="PSR20953.1"/>
    <property type="molecule type" value="Genomic_DNA"/>
</dbReference>
<proteinExistence type="predicted"/>
<gene>
    <name evidence="2" type="ORF">C7B45_12715</name>
</gene>
<organism evidence="2 3">
    <name type="scientific">Sulfobacillus acidophilus</name>
    <dbReference type="NCBI Taxonomy" id="53633"/>
    <lineage>
        <taxon>Bacteria</taxon>
        <taxon>Bacillati</taxon>
        <taxon>Bacillota</taxon>
        <taxon>Clostridia</taxon>
        <taxon>Eubacteriales</taxon>
        <taxon>Clostridiales Family XVII. Incertae Sedis</taxon>
        <taxon>Sulfobacillus</taxon>
    </lineage>
</organism>
<dbReference type="PROSITE" id="PS50883">
    <property type="entry name" value="EAL"/>
    <property type="match status" value="1"/>
</dbReference>
<dbReference type="InterPro" id="IPR035919">
    <property type="entry name" value="EAL_sf"/>
</dbReference>
<protein>
    <submittedName>
        <fullName evidence="2">Diguanylate phosphodiesterase</fullName>
    </submittedName>
</protein>
<dbReference type="Gene3D" id="3.20.20.450">
    <property type="entry name" value="EAL domain"/>
    <property type="match status" value="1"/>
</dbReference>
<reference evidence="2 3" key="1">
    <citation type="journal article" date="2014" name="BMC Genomics">
        <title>Comparison of environmental and isolate Sulfobacillus genomes reveals diverse carbon, sulfur, nitrogen, and hydrogen metabolisms.</title>
        <authorList>
            <person name="Justice N.B."/>
            <person name="Norman A."/>
            <person name="Brown C.T."/>
            <person name="Singh A."/>
            <person name="Thomas B.C."/>
            <person name="Banfield J.F."/>
        </authorList>
    </citation>
    <scope>NUCLEOTIDE SEQUENCE [LARGE SCALE GENOMIC DNA]</scope>
    <source>
        <strain evidence="2">AMDSBA3</strain>
    </source>
</reference>
<dbReference type="InterPro" id="IPR050706">
    <property type="entry name" value="Cyclic-di-GMP_PDE-like"/>
</dbReference>
<feature type="domain" description="EAL" evidence="1">
    <location>
        <begin position="5"/>
        <end position="241"/>
    </location>
</feature>
<dbReference type="PANTHER" id="PTHR33121:SF76">
    <property type="entry name" value="SIGNALING PROTEIN"/>
    <property type="match status" value="1"/>
</dbReference>
<dbReference type="AlphaFoldDB" id="A0A2T2WFF1"/>
<dbReference type="Proteomes" id="UP000241848">
    <property type="component" value="Unassembled WGS sequence"/>
</dbReference>
<evidence type="ECO:0000313" key="2">
    <source>
        <dbReference type="EMBL" id="PSR20953.1"/>
    </source>
</evidence>
<sequence length="241" mass="26651">MIVTGRRLTRELHRILETESVHTIYQPVVPIAAGARPIGYEALTRGPGPHLLNPVTLFEVASQRALAAPLDQLCCRHAVENFPDDDGADLLIFINLLPESIESGVVDAEKLSQWVANRSLTPSRVVLEVTEKKIGDPTRFYRQVSQMRSAGFRFAVDDIGTGYSNLALLSDLVPEFFKLDLDFVRLTRVRPVRQLMVEALVRFAGQIGAMVVAEGIESPADAEVFRLLGVQLGQGFLYRPA</sequence>
<evidence type="ECO:0000259" key="1">
    <source>
        <dbReference type="PROSITE" id="PS50883"/>
    </source>
</evidence>
<evidence type="ECO:0000313" key="3">
    <source>
        <dbReference type="Proteomes" id="UP000241848"/>
    </source>
</evidence>
<name>A0A2T2WFF1_9FIRM</name>
<dbReference type="SMART" id="SM00052">
    <property type="entry name" value="EAL"/>
    <property type="match status" value="1"/>
</dbReference>
<dbReference type="GO" id="GO:0071111">
    <property type="term" value="F:cyclic-guanylate-specific phosphodiesterase activity"/>
    <property type="evidence" value="ECO:0007669"/>
    <property type="project" value="InterPro"/>
</dbReference>